<feature type="transmembrane region" description="Helical" evidence="7">
    <location>
        <begin position="382"/>
        <end position="401"/>
    </location>
</feature>
<organism evidence="8 9">
    <name type="scientific">Jiella sonneratiae</name>
    <dbReference type="NCBI Taxonomy" id="2816856"/>
    <lineage>
        <taxon>Bacteria</taxon>
        <taxon>Pseudomonadati</taxon>
        <taxon>Pseudomonadota</taxon>
        <taxon>Alphaproteobacteria</taxon>
        <taxon>Hyphomicrobiales</taxon>
        <taxon>Aurantimonadaceae</taxon>
        <taxon>Jiella</taxon>
    </lineage>
</organism>
<evidence type="ECO:0000313" key="9">
    <source>
        <dbReference type="Proteomes" id="UP000664288"/>
    </source>
</evidence>
<feature type="transmembrane region" description="Helical" evidence="7">
    <location>
        <begin position="176"/>
        <end position="202"/>
    </location>
</feature>
<dbReference type="PANTHER" id="PTHR30213:SF0">
    <property type="entry name" value="UPF0761 MEMBRANE PROTEIN YIHY"/>
    <property type="match status" value="1"/>
</dbReference>
<comment type="caution">
    <text evidence="8">The sequence shown here is derived from an EMBL/GenBank/DDBJ whole genome shotgun (WGS) entry which is preliminary data.</text>
</comment>
<evidence type="ECO:0000256" key="4">
    <source>
        <dbReference type="ARBA" id="ARBA00022989"/>
    </source>
</evidence>
<evidence type="ECO:0000256" key="7">
    <source>
        <dbReference type="SAM" id="Phobius"/>
    </source>
</evidence>
<dbReference type="Proteomes" id="UP000664288">
    <property type="component" value="Unassembled WGS sequence"/>
</dbReference>
<evidence type="ECO:0000256" key="6">
    <source>
        <dbReference type="SAM" id="MobiDB-lite"/>
    </source>
</evidence>
<dbReference type="EMBL" id="JAFMPY010000018">
    <property type="protein sequence ID" value="MBO0905212.1"/>
    <property type="molecule type" value="Genomic_DNA"/>
</dbReference>
<keyword evidence="9" id="KW-1185">Reference proteome</keyword>
<gene>
    <name evidence="8" type="ORF">J1C47_16320</name>
</gene>
<evidence type="ECO:0000256" key="3">
    <source>
        <dbReference type="ARBA" id="ARBA00022692"/>
    </source>
</evidence>
<feature type="region of interest" description="Disordered" evidence="6">
    <location>
        <begin position="1"/>
        <end position="23"/>
    </location>
</feature>
<keyword evidence="5 7" id="KW-0472">Membrane</keyword>
<keyword evidence="3 7" id="KW-0812">Transmembrane</keyword>
<dbReference type="PANTHER" id="PTHR30213">
    <property type="entry name" value="INNER MEMBRANE PROTEIN YHJD"/>
    <property type="match status" value="1"/>
</dbReference>
<keyword evidence="4 7" id="KW-1133">Transmembrane helix</keyword>
<comment type="subcellular location">
    <subcellularLocation>
        <location evidence="1">Cell membrane</location>
        <topology evidence="1">Multi-pass membrane protein</topology>
    </subcellularLocation>
</comment>
<evidence type="ECO:0000256" key="1">
    <source>
        <dbReference type="ARBA" id="ARBA00004651"/>
    </source>
</evidence>
<accession>A0ABS3J7X4</accession>
<keyword evidence="2" id="KW-1003">Cell membrane</keyword>
<feature type="transmembrane region" description="Helical" evidence="7">
    <location>
        <begin position="285"/>
        <end position="305"/>
    </location>
</feature>
<evidence type="ECO:0000313" key="8">
    <source>
        <dbReference type="EMBL" id="MBO0905212.1"/>
    </source>
</evidence>
<protein>
    <submittedName>
        <fullName evidence="8">YihY/virulence factor BrkB family protein</fullName>
    </submittedName>
</protein>
<feature type="transmembrane region" description="Helical" evidence="7">
    <location>
        <begin position="214"/>
        <end position="237"/>
    </location>
</feature>
<sequence>MFRQRHHLDRAMPKPTASEPQATALDTGQADRLGLGADTPTRIPASGWKNILVRVFGEISDDRVLLVAAGVTYYLLLAMVPAMAALVSVYGLFADPTTVKTNIDQMSMLLPGGAVQVIDDQLQRLTSSADSTLGLSLVVSLAISLWSANAGVKALFEAMNVAYDEKEERSFVKLTFVSLVFTLCLLAAAILLVALTVVLPAVLGSVGLGSGMEWAISAGSILATLVVVSLIIASLYRWGPCRATAKWRWITPGSVLAVVVIALVSVAFSFYTANFGSYDATYGSLGALIGMMTWLWLTMIVLIVGGELNSEMEHQTARDTTTGPERPMGARGATMADEVADATVVGGRLYAEKNPALKRDIDALYSGAGARGRQRSRQNAEWLAAALPAALALVAVVGLSAGGRRS</sequence>
<dbReference type="NCBIfam" id="TIGR00765">
    <property type="entry name" value="yihY_not_rbn"/>
    <property type="match status" value="1"/>
</dbReference>
<evidence type="ECO:0000256" key="2">
    <source>
        <dbReference type="ARBA" id="ARBA00022475"/>
    </source>
</evidence>
<feature type="transmembrane region" description="Helical" evidence="7">
    <location>
        <begin position="133"/>
        <end position="156"/>
    </location>
</feature>
<feature type="transmembrane region" description="Helical" evidence="7">
    <location>
        <begin position="64"/>
        <end position="93"/>
    </location>
</feature>
<proteinExistence type="predicted"/>
<evidence type="ECO:0000256" key="5">
    <source>
        <dbReference type="ARBA" id="ARBA00023136"/>
    </source>
</evidence>
<dbReference type="Pfam" id="PF03631">
    <property type="entry name" value="Virul_fac_BrkB"/>
    <property type="match status" value="1"/>
</dbReference>
<dbReference type="InterPro" id="IPR017039">
    <property type="entry name" value="Virul_fac_BrkB"/>
</dbReference>
<feature type="transmembrane region" description="Helical" evidence="7">
    <location>
        <begin position="249"/>
        <end position="273"/>
    </location>
</feature>
<reference evidence="8 9" key="1">
    <citation type="submission" date="2021-03" db="EMBL/GenBank/DDBJ databases">
        <title>Whole genome sequence of Jiella sp. MQZ13P-4.</title>
        <authorList>
            <person name="Tuo L."/>
        </authorList>
    </citation>
    <scope>NUCLEOTIDE SEQUENCE [LARGE SCALE GENOMIC DNA]</scope>
    <source>
        <strain evidence="8 9">MQZ13P-4</strain>
    </source>
</reference>
<name>A0ABS3J7X4_9HYPH</name>